<evidence type="ECO:0000313" key="1">
    <source>
        <dbReference type="EMBL" id="RHL71173.1"/>
    </source>
</evidence>
<sequence length="71" mass="8385">MNNNFDNVEEMKELIIDELSECEFDSNFRCEECSELEQCYCKASTKSSHEFAESLDYGGYDSENEFWENLD</sequence>
<reference evidence="1 2" key="1">
    <citation type="submission" date="2018-08" db="EMBL/GenBank/DDBJ databases">
        <title>A genome reference for cultivated species of the human gut microbiota.</title>
        <authorList>
            <person name="Zou Y."/>
            <person name="Xue W."/>
            <person name="Luo G."/>
        </authorList>
    </citation>
    <scope>NUCLEOTIDE SEQUENCE [LARGE SCALE GENOMIC DNA]</scope>
    <source>
        <strain evidence="1 2">AF36-7BH</strain>
    </source>
</reference>
<gene>
    <name evidence="1" type="ORF">DW007_03230</name>
</gene>
<comment type="caution">
    <text evidence="1">The sequence shown here is derived from an EMBL/GenBank/DDBJ whole genome shotgun (WGS) entry which is preliminary data.</text>
</comment>
<dbReference type="EMBL" id="QROY01000002">
    <property type="protein sequence ID" value="RHL71173.1"/>
    <property type="molecule type" value="Genomic_DNA"/>
</dbReference>
<evidence type="ECO:0000313" key="2">
    <source>
        <dbReference type="Proteomes" id="UP000285201"/>
    </source>
</evidence>
<dbReference type="Proteomes" id="UP000285201">
    <property type="component" value="Unassembled WGS sequence"/>
</dbReference>
<protein>
    <recommendedName>
        <fullName evidence="3">Phage protein</fullName>
    </recommendedName>
</protein>
<proteinExistence type="predicted"/>
<dbReference type="AlphaFoldDB" id="A0A415MEA9"/>
<organism evidence="1 2">
    <name type="scientific">Lachnospira eligens</name>
    <dbReference type="NCBI Taxonomy" id="39485"/>
    <lineage>
        <taxon>Bacteria</taxon>
        <taxon>Bacillati</taxon>
        <taxon>Bacillota</taxon>
        <taxon>Clostridia</taxon>
        <taxon>Lachnospirales</taxon>
        <taxon>Lachnospiraceae</taxon>
        <taxon>Lachnospira</taxon>
    </lineage>
</organism>
<dbReference type="RefSeq" id="WP_118370042.1">
    <property type="nucleotide sequence ID" value="NZ_QROY01000002.1"/>
</dbReference>
<evidence type="ECO:0008006" key="3">
    <source>
        <dbReference type="Google" id="ProtNLM"/>
    </source>
</evidence>
<accession>A0A415MEA9</accession>
<name>A0A415MEA9_9FIRM</name>